<protein>
    <recommendedName>
        <fullName evidence="2">feruloyl esterase</fullName>
        <ecNumber evidence="2">3.1.1.73</ecNumber>
    </recommendedName>
</protein>
<comment type="caution">
    <text evidence="12">The sequence shown here is derived from an EMBL/GenBank/DDBJ whole genome shotgun (WGS) entry which is preliminary data.</text>
</comment>
<feature type="region of interest" description="Disordered" evidence="10">
    <location>
        <begin position="283"/>
        <end position="324"/>
    </location>
</feature>
<keyword evidence="4" id="KW-0858">Xylan degradation</keyword>
<proteinExistence type="predicted"/>
<name>A0ABR1U386_9PEZI</name>
<dbReference type="EMBL" id="JAQQWK010000002">
    <property type="protein sequence ID" value="KAK8052581.1"/>
    <property type="molecule type" value="Genomic_DNA"/>
</dbReference>
<evidence type="ECO:0000313" key="12">
    <source>
        <dbReference type="EMBL" id="KAK8052581.1"/>
    </source>
</evidence>
<comment type="catalytic activity">
    <reaction evidence="9">
        <text>feruloyl-polysaccharide + H2O = ferulate + polysaccharide.</text>
        <dbReference type="EC" id="3.1.1.73"/>
    </reaction>
</comment>
<keyword evidence="3" id="KW-0964">Secreted</keyword>
<keyword evidence="8" id="KW-0624">Polysaccharide degradation</keyword>
<feature type="signal peptide" evidence="11">
    <location>
        <begin position="1"/>
        <end position="20"/>
    </location>
</feature>
<dbReference type="PANTHER" id="PTHR38050:SF2">
    <property type="entry name" value="FERULOYL ESTERASE C-RELATED"/>
    <property type="match status" value="1"/>
</dbReference>
<feature type="compositionally biased region" description="Low complexity" evidence="10">
    <location>
        <begin position="283"/>
        <end position="293"/>
    </location>
</feature>
<gene>
    <name evidence="12" type="ORF">PG993_003966</name>
</gene>
<dbReference type="SUPFAM" id="SSF53474">
    <property type="entry name" value="alpha/beta-Hydrolases"/>
    <property type="match status" value="1"/>
</dbReference>
<comment type="subcellular location">
    <subcellularLocation>
        <location evidence="1">Secreted</location>
    </subcellularLocation>
</comment>
<evidence type="ECO:0000256" key="4">
    <source>
        <dbReference type="ARBA" id="ARBA00022651"/>
    </source>
</evidence>
<evidence type="ECO:0000256" key="9">
    <source>
        <dbReference type="ARBA" id="ARBA00034075"/>
    </source>
</evidence>
<evidence type="ECO:0000256" key="8">
    <source>
        <dbReference type="ARBA" id="ARBA00023326"/>
    </source>
</evidence>
<evidence type="ECO:0000256" key="2">
    <source>
        <dbReference type="ARBA" id="ARBA00013091"/>
    </source>
</evidence>
<evidence type="ECO:0000256" key="1">
    <source>
        <dbReference type="ARBA" id="ARBA00004613"/>
    </source>
</evidence>
<keyword evidence="7" id="KW-0119">Carbohydrate metabolism</keyword>
<dbReference type="Gene3D" id="3.40.50.1820">
    <property type="entry name" value="alpha/beta hydrolase"/>
    <property type="match status" value="1"/>
</dbReference>
<organism evidence="12 13">
    <name type="scientific">Apiospora rasikravindrae</name>
    <dbReference type="NCBI Taxonomy" id="990691"/>
    <lineage>
        <taxon>Eukaryota</taxon>
        <taxon>Fungi</taxon>
        <taxon>Dikarya</taxon>
        <taxon>Ascomycota</taxon>
        <taxon>Pezizomycotina</taxon>
        <taxon>Sordariomycetes</taxon>
        <taxon>Xylariomycetidae</taxon>
        <taxon>Amphisphaeriales</taxon>
        <taxon>Apiosporaceae</taxon>
        <taxon>Apiospora</taxon>
    </lineage>
</organism>
<dbReference type="EC" id="3.1.1.73" evidence="2"/>
<dbReference type="InterPro" id="IPR029058">
    <property type="entry name" value="AB_hydrolase_fold"/>
</dbReference>
<dbReference type="PANTHER" id="PTHR38050">
    <property type="match status" value="1"/>
</dbReference>
<evidence type="ECO:0000256" key="6">
    <source>
        <dbReference type="ARBA" id="ARBA00022801"/>
    </source>
</evidence>
<dbReference type="InterPro" id="IPR043595">
    <property type="entry name" value="FaeB/C/D"/>
</dbReference>
<reference evidence="12 13" key="1">
    <citation type="submission" date="2023-01" db="EMBL/GenBank/DDBJ databases">
        <title>Analysis of 21 Apiospora genomes using comparative genomics revels a genus with tremendous synthesis potential of carbohydrate active enzymes and secondary metabolites.</title>
        <authorList>
            <person name="Sorensen T."/>
        </authorList>
    </citation>
    <scope>NUCLEOTIDE SEQUENCE [LARGE SCALE GENOMIC DNA]</scope>
    <source>
        <strain evidence="12 13">CBS 33761</strain>
    </source>
</reference>
<keyword evidence="6" id="KW-0378">Hydrolase</keyword>
<evidence type="ECO:0000256" key="5">
    <source>
        <dbReference type="ARBA" id="ARBA00022729"/>
    </source>
</evidence>
<evidence type="ECO:0000256" key="3">
    <source>
        <dbReference type="ARBA" id="ARBA00022525"/>
    </source>
</evidence>
<feature type="chain" id="PRO_5046812240" description="feruloyl esterase" evidence="11">
    <location>
        <begin position="21"/>
        <end position="379"/>
    </location>
</feature>
<sequence length="379" mass="40190">MHISTALAVLLSAAAPTACAAAAASHADCSPGSKPLPFPAGELSKDQFTAKGRRYRVHLPQGYDPTRRAPVILSYHGAHGTIEKQAALDGLTDPSRNRDYIVVYLQALVPEGASDPTKTEWQVAPGAAQHTDDLGFTADVVAALEARLCVDPRRLYATGKSQGGGFVGQVLACDGGGDDDDASARGLARRFAAFAPVAGAYYLQDTPRRDQCEPTNRVAIPCGARRRRRAGKGERSDAANATAPILAFHGGADKTIPYRGTWRRATGSCLPDIRHWARQWVSSSASSSSSTTTRGEDHNGVHGPPTEKNTTIPGSRHGVRSAWGAGKEEGRVVLVYAGDDIGHDWPSTAENADNKGGPRAAFNASDEIVEWFGKWQLGS</sequence>
<dbReference type="Proteomes" id="UP001444661">
    <property type="component" value="Unassembled WGS sequence"/>
</dbReference>
<evidence type="ECO:0000256" key="10">
    <source>
        <dbReference type="SAM" id="MobiDB-lite"/>
    </source>
</evidence>
<evidence type="ECO:0000256" key="11">
    <source>
        <dbReference type="SAM" id="SignalP"/>
    </source>
</evidence>
<evidence type="ECO:0000313" key="13">
    <source>
        <dbReference type="Proteomes" id="UP001444661"/>
    </source>
</evidence>
<keyword evidence="5 11" id="KW-0732">Signal</keyword>
<accession>A0ABR1U386</accession>
<evidence type="ECO:0000256" key="7">
    <source>
        <dbReference type="ARBA" id="ARBA00023277"/>
    </source>
</evidence>
<keyword evidence="13" id="KW-1185">Reference proteome</keyword>